<dbReference type="EMBL" id="CP036261">
    <property type="protein sequence ID" value="QDS86528.1"/>
    <property type="molecule type" value="Genomic_DNA"/>
</dbReference>
<proteinExistence type="predicted"/>
<dbReference type="CDD" id="cd09872">
    <property type="entry name" value="PIN_Sll0205-like"/>
    <property type="match status" value="1"/>
</dbReference>
<evidence type="ECO:0008006" key="3">
    <source>
        <dbReference type="Google" id="ProtNLM"/>
    </source>
</evidence>
<dbReference type="OrthoDB" id="9798990at2"/>
<dbReference type="SUPFAM" id="SSF88723">
    <property type="entry name" value="PIN domain-like"/>
    <property type="match status" value="1"/>
</dbReference>
<evidence type="ECO:0000313" key="2">
    <source>
        <dbReference type="Proteomes" id="UP000319557"/>
    </source>
</evidence>
<dbReference type="Proteomes" id="UP000319557">
    <property type="component" value="Chromosome"/>
</dbReference>
<evidence type="ECO:0000313" key="1">
    <source>
        <dbReference type="EMBL" id="QDS86528.1"/>
    </source>
</evidence>
<name>A0A517LV84_9BACT</name>
<organism evidence="1 2">
    <name type="scientific">Rosistilla ulvae</name>
    <dbReference type="NCBI Taxonomy" id="1930277"/>
    <lineage>
        <taxon>Bacteria</taxon>
        <taxon>Pseudomonadati</taxon>
        <taxon>Planctomycetota</taxon>
        <taxon>Planctomycetia</taxon>
        <taxon>Pirellulales</taxon>
        <taxon>Pirellulaceae</taxon>
        <taxon>Rosistilla</taxon>
    </lineage>
</organism>
<accession>A0A517LV84</accession>
<keyword evidence="2" id="KW-1185">Reference proteome</keyword>
<gene>
    <name evidence="1" type="ORF">EC9_06920</name>
</gene>
<protein>
    <recommendedName>
        <fullName evidence="3">PIN domain protein</fullName>
    </recommendedName>
</protein>
<dbReference type="AlphaFoldDB" id="A0A517LV84"/>
<dbReference type="InterPro" id="IPR052919">
    <property type="entry name" value="TA_system_RNase"/>
</dbReference>
<dbReference type="RefSeq" id="WP_145342321.1">
    <property type="nucleotide sequence ID" value="NZ_CP036261.1"/>
</dbReference>
<dbReference type="InterPro" id="IPR041705">
    <property type="entry name" value="PIN_Sll0205"/>
</dbReference>
<dbReference type="PANTHER" id="PTHR36173">
    <property type="entry name" value="RIBONUCLEASE VAPC16-RELATED"/>
    <property type="match status" value="1"/>
</dbReference>
<dbReference type="PANTHER" id="PTHR36173:SF2">
    <property type="entry name" value="RIBONUCLEASE VAPC16"/>
    <property type="match status" value="1"/>
</dbReference>
<dbReference type="InterPro" id="IPR029060">
    <property type="entry name" value="PIN-like_dom_sf"/>
</dbReference>
<sequence>MRVLLDSHAVIWWVDQHRLLSPNALAAVADPSNELFVSAATVWEIGIKVGLGKLRLSLPYRTWMNQA</sequence>
<dbReference type="KEGG" id="ruv:EC9_06920"/>
<reference evidence="1 2" key="1">
    <citation type="submission" date="2019-02" db="EMBL/GenBank/DDBJ databases">
        <title>Deep-cultivation of Planctomycetes and their phenomic and genomic characterization uncovers novel biology.</title>
        <authorList>
            <person name="Wiegand S."/>
            <person name="Jogler M."/>
            <person name="Boedeker C."/>
            <person name="Pinto D."/>
            <person name="Vollmers J."/>
            <person name="Rivas-Marin E."/>
            <person name="Kohn T."/>
            <person name="Peeters S.H."/>
            <person name="Heuer A."/>
            <person name="Rast P."/>
            <person name="Oberbeckmann S."/>
            <person name="Bunk B."/>
            <person name="Jeske O."/>
            <person name="Meyerdierks A."/>
            <person name="Storesund J.E."/>
            <person name="Kallscheuer N."/>
            <person name="Luecker S."/>
            <person name="Lage O.M."/>
            <person name="Pohl T."/>
            <person name="Merkel B.J."/>
            <person name="Hornburger P."/>
            <person name="Mueller R.-W."/>
            <person name="Bruemmer F."/>
            <person name="Labrenz M."/>
            <person name="Spormann A.M."/>
            <person name="Op den Camp H."/>
            <person name="Overmann J."/>
            <person name="Amann R."/>
            <person name="Jetten M.S.M."/>
            <person name="Mascher T."/>
            <person name="Medema M.H."/>
            <person name="Devos D.P."/>
            <person name="Kaster A.-K."/>
            <person name="Ovreas L."/>
            <person name="Rohde M."/>
            <person name="Galperin M.Y."/>
            <person name="Jogler C."/>
        </authorList>
    </citation>
    <scope>NUCLEOTIDE SEQUENCE [LARGE SCALE GENOMIC DNA]</scope>
    <source>
        <strain evidence="1 2">EC9</strain>
    </source>
</reference>